<dbReference type="EMBL" id="CP014855">
    <property type="protein sequence ID" value="ASJ01538.1"/>
    <property type="molecule type" value="Genomic_DNA"/>
</dbReference>
<dbReference type="AlphaFoldDB" id="A0A2Z2MHU2"/>
<accession>A0A2Z2MHU2</accession>
<dbReference type="RefSeq" id="WP_088885871.1">
    <property type="nucleotide sequence ID" value="NZ_CP014855.1"/>
</dbReference>
<feature type="region of interest" description="Disordered" evidence="1">
    <location>
        <begin position="1"/>
        <end position="51"/>
    </location>
</feature>
<evidence type="ECO:0000313" key="2">
    <source>
        <dbReference type="EMBL" id="ASJ01538.1"/>
    </source>
</evidence>
<protein>
    <submittedName>
        <fullName evidence="2">Uncharacterized protein</fullName>
    </submittedName>
</protein>
<dbReference type="GeneID" id="33332613"/>
<reference evidence="2 3" key="1">
    <citation type="submission" date="2016-03" db="EMBL/GenBank/DDBJ databases">
        <title>Complete genome sequence of Thermococcus gorgonarius.</title>
        <authorList>
            <person name="Oger P.M."/>
        </authorList>
    </citation>
    <scope>NUCLEOTIDE SEQUENCE [LARGE SCALE GENOMIC DNA]</scope>
    <source>
        <strain evidence="2 3">W-12</strain>
    </source>
</reference>
<keyword evidence="3" id="KW-1185">Reference proteome</keyword>
<gene>
    <name evidence="2" type="ORF">A3K92_08625</name>
</gene>
<sequence>MEKKSSSKPMTWDAARRIQSAVDSGRAVSADEGFKSRAMSAAARNSKDEEQEKRFEDFVLELITSAGEEGIDADEIFDMGNWF</sequence>
<dbReference type="Proteomes" id="UP000250134">
    <property type="component" value="Chromosome"/>
</dbReference>
<dbReference type="KEGG" id="tgg:A3K92_08625"/>
<dbReference type="OrthoDB" id="98730at2157"/>
<name>A0A2Z2MHU2_THEGO</name>
<evidence type="ECO:0000256" key="1">
    <source>
        <dbReference type="SAM" id="MobiDB-lite"/>
    </source>
</evidence>
<organism evidence="2 3">
    <name type="scientific">Thermococcus gorgonarius</name>
    <dbReference type="NCBI Taxonomy" id="71997"/>
    <lineage>
        <taxon>Archaea</taxon>
        <taxon>Methanobacteriati</taxon>
        <taxon>Methanobacteriota</taxon>
        <taxon>Thermococci</taxon>
        <taxon>Thermococcales</taxon>
        <taxon>Thermococcaceae</taxon>
        <taxon>Thermococcus</taxon>
    </lineage>
</organism>
<evidence type="ECO:0000313" key="3">
    <source>
        <dbReference type="Proteomes" id="UP000250134"/>
    </source>
</evidence>
<proteinExistence type="predicted"/>